<feature type="transmembrane region" description="Helical" evidence="6">
    <location>
        <begin position="6"/>
        <end position="28"/>
    </location>
</feature>
<evidence type="ECO:0000256" key="3">
    <source>
        <dbReference type="ARBA" id="ARBA00022989"/>
    </source>
</evidence>
<evidence type="ECO:0000256" key="1">
    <source>
        <dbReference type="ARBA" id="ARBA00004141"/>
    </source>
</evidence>
<evidence type="ECO:0000256" key="4">
    <source>
        <dbReference type="ARBA" id="ARBA00023136"/>
    </source>
</evidence>
<dbReference type="SMART" id="SM00679">
    <property type="entry name" value="CTNS"/>
    <property type="match status" value="2"/>
</dbReference>
<feature type="transmembrane region" description="Helical" evidence="6">
    <location>
        <begin position="160"/>
        <end position="178"/>
    </location>
</feature>
<feature type="transmembrane region" description="Helical" evidence="6">
    <location>
        <begin position="97"/>
        <end position="118"/>
    </location>
</feature>
<dbReference type="GO" id="GO:0016020">
    <property type="term" value="C:membrane"/>
    <property type="evidence" value="ECO:0007669"/>
    <property type="project" value="UniProtKB-SubCell"/>
</dbReference>
<organism evidence="7 8">
    <name type="scientific">Coprinellus micaceus</name>
    <name type="common">Glistening ink-cap mushroom</name>
    <name type="synonym">Coprinus micaceus</name>
    <dbReference type="NCBI Taxonomy" id="71717"/>
    <lineage>
        <taxon>Eukaryota</taxon>
        <taxon>Fungi</taxon>
        <taxon>Dikarya</taxon>
        <taxon>Basidiomycota</taxon>
        <taxon>Agaricomycotina</taxon>
        <taxon>Agaricomycetes</taxon>
        <taxon>Agaricomycetidae</taxon>
        <taxon>Agaricales</taxon>
        <taxon>Agaricineae</taxon>
        <taxon>Psathyrellaceae</taxon>
        <taxon>Coprinellus</taxon>
    </lineage>
</organism>
<keyword evidence="8" id="KW-1185">Reference proteome</keyword>
<dbReference type="OrthoDB" id="407617at2759"/>
<feature type="transmembrane region" description="Helical" evidence="6">
    <location>
        <begin position="130"/>
        <end position="148"/>
    </location>
</feature>
<comment type="subcellular location">
    <subcellularLocation>
        <location evidence="1">Membrane</location>
        <topology evidence="1">Multi-pass membrane protein</topology>
    </subcellularLocation>
</comment>
<accession>A0A4Y7TR66</accession>
<comment type="caution">
    <text evidence="7">The sequence shown here is derived from an EMBL/GenBank/DDBJ whole genome shotgun (WGS) entry which is preliminary data.</text>
</comment>
<keyword evidence="3 6" id="KW-1133">Transmembrane helix</keyword>
<feature type="transmembrane region" description="Helical" evidence="6">
    <location>
        <begin position="190"/>
        <end position="213"/>
    </location>
</feature>
<keyword evidence="4 6" id="KW-0472">Membrane</keyword>
<evidence type="ECO:0008006" key="9">
    <source>
        <dbReference type="Google" id="ProtNLM"/>
    </source>
</evidence>
<dbReference type="Gene3D" id="1.20.1280.290">
    <property type="match status" value="2"/>
</dbReference>
<dbReference type="InterPro" id="IPR051415">
    <property type="entry name" value="LAAT-1"/>
</dbReference>
<dbReference type="InterPro" id="IPR006603">
    <property type="entry name" value="PQ-loop_rpt"/>
</dbReference>
<evidence type="ECO:0000256" key="5">
    <source>
        <dbReference type="SAM" id="MobiDB-lite"/>
    </source>
</evidence>
<dbReference type="Pfam" id="PF04193">
    <property type="entry name" value="PQ-loop"/>
    <property type="match status" value="2"/>
</dbReference>
<evidence type="ECO:0000256" key="6">
    <source>
        <dbReference type="SAM" id="Phobius"/>
    </source>
</evidence>
<reference evidence="7 8" key="1">
    <citation type="journal article" date="2019" name="Nat. Ecol. Evol.">
        <title>Megaphylogeny resolves global patterns of mushroom evolution.</title>
        <authorList>
            <person name="Varga T."/>
            <person name="Krizsan K."/>
            <person name="Foldi C."/>
            <person name="Dima B."/>
            <person name="Sanchez-Garcia M."/>
            <person name="Sanchez-Ramirez S."/>
            <person name="Szollosi G.J."/>
            <person name="Szarkandi J.G."/>
            <person name="Papp V."/>
            <person name="Albert L."/>
            <person name="Andreopoulos W."/>
            <person name="Angelini C."/>
            <person name="Antonin V."/>
            <person name="Barry K.W."/>
            <person name="Bougher N.L."/>
            <person name="Buchanan P."/>
            <person name="Buyck B."/>
            <person name="Bense V."/>
            <person name="Catcheside P."/>
            <person name="Chovatia M."/>
            <person name="Cooper J."/>
            <person name="Damon W."/>
            <person name="Desjardin D."/>
            <person name="Finy P."/>
            <person name="Geml J."/>
            <person name="Haridas S."/>
            <person name="Hughes K."/>
            <person name="Justo A."/>
            <person name="Karasinski D."/>
            <person name="Kautmanova I."/>
            <person name="Kiss B."/>
            <person name="Kocsube S."/>
            <person name="Kotiranta H."/>
            <person name="LaButti K.M."/>
            <person name="Lechner B.E."/>
            <person name="Liimatainen K."/>
            <person name="Lipzen A."/>
            <person name="Lukacs Z."/>
            <person name="Mihaltcheva S."/>
            <person name="Morgado L.N."/>
            <person name="Niskanen T."/>
            <person name="Noordeloos M.E."/>
            <person name="Ohm R.A."/>
            <person name="Ortiz-Santana B."/>
            <person name="Ovrebo C."/>
            <person name="Racz N."/>
            <person name="Riley R."/>
            <person name="Savchenko A."/>
            <person name="Shiryaev A."/>
            <person name="Soop K."/>
            <person name="Spirin V."/>
            <person name="Szebenyi C."/>
            <person name="Tomsovsky M."/>
            <person name="Tulloss R.E."/>
            <person name="Uehling J."/>
            <person name="Grigoriev I.V."/>
            <person name="Vagvolgyi C."/>
            <person name="Papp T."/>
            <person name="Martin F.M."/>
            <person name="Miettinen O."/>
            <person name="Hibbett D.S."/>
            <person name="Nagy L.G."/>
        </authorList>
    </citation>
    <scope>NUCLEOTIDE SEQUENCE [LARGE SCALE GENOMIC DNA]</scope>
    <source>
        <strain evidence="7 8">FP101781</strain>
    </source>
</reference>
<gene>
    <name evidence="7" type="ORF">FA13DRAFT_1076945</name>
</gene>
<name>A0A4Y7TR66_COPMI</name>
<dbReference type="Proteomes" id="UP000298030">
    <property type="component" value="Unassembled WGS sequence"/>
</dbReference>
<keyword evidence="2 6" id="KW-0812">Transmembrane</keyword>
<feature type="region of interest" description="Disordered" evidence="5">
    <location>
        <begin position="226"/>
        <end position="257"/>
    </location>
</feature>
<dbReference type="AlphaFoldDB" id="A0A4Y7TR66"/>
<evidence type="ECO:0000256" key="2">
    <source>
        <dbReference type="ARBA" id="ARBA00022692"/>
    </source>
</evidence>
<evidence type="ECO:0000313" key="8">
    <source>
        <dbReference type="Proteomes" id="UP000298030"/>
    </source>
</evidence>
<dbReference type="PANTHER" id="PTHR16201">
    <property type="entry name" value="SEVEN TRANSMEMBRANE PROTEIN 1-RELATED"/>
    <property type="match status" value="1"/>
</dbReference>
<proteinExistence type="predicted"/>
<evidence type="ECO:0000313" key="7">
    <source>
        <dbReference type="EMBL" id="TEB36675.1"/>
    </source>
</evidence>
<feature type="transmembrane region" description="Helical" evidence="6">
    <location>
        <begin position="40"/>
        <end position="59"/>
    </location>
</feature>
<sequence length="312" mass="34059">MAPNHAAANVLGTMGTICWTGQIIPQIWKSWREKSTKGMSDWLMLIWGVSSVPLGAYALLQNLNIPLIIQPQLFGLLCLISWGQCQYYERRRSLRGAFLVTIGIVVLCGGIELVLVLTVRPMSNQHGKDAATKVFGVLSAVLISGALLPQYYEIYKYKAVMGISLVFLGIDMLGGLLNDLSLAFSEEFDVLAAISYTLVIVLDGIILILAGLFKLRDWKRGKRAQDPSAANAASGTSPDLDVELQEQGGGGEVPKLTDEHPQHLTILSRIGSRLSDTPGMLTWTVGDNTIESTEVEHVESEKEGFKVNEKCV</sequence>
<dbReference type="PANTHER" id="PTHR16201:SF37">
    <property type="entry name" value="PQ-LOOP REPEAT-CONTAINING PROTEIN"/>
    <property type="match status" value="1"/>
</dbReference>
<protein>
    <recommendedName>
        <fullName evidence="9">PQ-loop-domain-containing protein</fullName>
    </recommendedName>
</protein>
<dbReference type="EMBL" id="QPFP01000005">
    <property type="protein sequence ID" value="TEB36675.1"/>
    <property type="molecule type" value="Genomic_DNA"/>
</dbReference>